<keyword evidence="1" id="KW-0732">Signal</keyword>
<name>A0A318Z645_ASPNB</name>
<reference evidence="2" key="1">
    <citation type="submission" date="2016-12" db="EMBL/GenBank/DDBJ databases">
        <title>The genomes of Aspergillus section Nigri reveals drivers in fungal speciation.</title>
        <authorList>
            <consortium name="DOE Joint Genome Institute"/>
            <person name="Vesth T.C."/>
            <person name="Nybo J."/>
            <person name="Theobald S."/>
            <person name="Brandl J."/>
            <person name="Frisvad J.C."/>
            <person name="Nielsen K.F."/>
            <person name="Lyhne E.K."/>
            <person name="Kogle M.E."/>
            <person name="Kuo A."/>
            <person name="Riley R."/>
            <person name="Clum A."/>
            <person name="Nolan M."/>
            <person name="Lipzen A."/>
            <person name="Salamov A."/>
            <person name="Henrissat B."/>
            <person name="Wiebenga A."/>
            <person name="De Vries R.P."/>
            <person name="Grigoriev I.V."/>
            <person name="Mortensen U.H."/>
            <person name="Andersen M.R."/>
            <person name="Baker S.E."/>
        </authorList>
    </citation>
    <scope>NUCLEOTIDE SEQUENCE [LARGE SCALE GENOMIC DNA]</scope>
    <source>
        <strain evidence="2">CBS 115656</strain>
    </source>
</reference>
<evidence type="ECO:0000313" key="2">
    <source>
        <dbReference type="EMBL" id="PYH35658.1"/>
    </source>
</evidence>
<proteinExistence type="predicted"/>
<organism evidence="2 3">
    <name type="scientific">Aspergillus neoniger (strain CBS 115656)</name>
    <dbReference type="NCBI Taxonomy" id="1448310"/>
    <lineage>
        <taxon>Eukaryota</taxon>
        <taxon>Fungi</taxon>
        <taxon>Dikarya</taxon>
        <taxon>Ascomycota</taxon>
        <taxon>Pezizomycotina</taxon>
        <taxon>Eurotiomycetes</taxon>
        <taxon>Eurotiomycetidae</taxon>
        <taxon>Eurotiales</taxon>
        <taxon>Aspergillaceae</taxon>
        <taxon>Aspergillus</taxon>
        <taxon>Aspergillus subgen. Circumdati</taxon>
    </lineage>
</organism>
<gene>
    <name evidence="2" type="ORF">BO87DRAFT_21144</name>
</gene>
<accession>A0A318Z645</accession>
<evidence type="ECO:0008006" key="4">
    <source>
        <dbReference type="Google" id="ProtNLM"/>
    </source>
</evidence>
<feature type="signal peptide" evidence="1">
    <location>
        <begin position="1"/>
        <end position="23"/>
    </location>
</feature>
<feature type="chain" id="PRO_5016405286" description="Secreted protein" evidence="1">
    <location>
        <begin position="24"/>
        <end position="83"/>
    </location>
</feature>
<keyword evidence="3" id="KW-1185">Reference proteome</keyword>
<dbReference type="Proteomes" id="UP000247647">
    <property type="component" value="Unassembled WGS sequence"/>
</dbReference>
<dbReference type="GeneID" id="37121079"/>
<sequence>MSSATTLSSSLTCFLLDLCCLEGKIYPGFKVNGNGSAFWGESSFPFWRRASGRRYRQETKKYGFHSGHSIPHTHTLSILCLSL</sequence>
<protein>
    <recommendedName>
        <fullName evidence="4">Secreted protein</fullName>
    </recommendedName>
</protein>
<dbReference type="EMBL" id="KZ821455">
    <property type="protein sequence ID" value="PYH35658.1"/>
    <property type="molecule type" value="Genomic_DNA"/>
</dbReference>
<dbReference type="AlphaFoldDB" id="A0A318Z645"/>
<evidence type="ECO:0000256" key="1">
    <source>
        <dbReference type="SAM" id="SignalP"/>
    </source>
</evidence>
<dbReference type="RefSeq" id="XP_025481136.1">
    <property type="nucleotide sequence ID" value="XM_025618623.1"/>
</dbReference>
<evidence type="ECO:0000313" key="3">
    <source>
        <dbReference type="Proteomes" id="UP000247647"/>
    </source>
</evidence>